<dbReference type="EMBL" id="JAKCXM010000034">
    <property type="protein sequence ID" value="KAJ0406271.1"/>
    <property type="molecule type" value="Genomic_DNA"/>
</dbReference>
<name>A0AAD5QDF7_PYTIN</name>
<dbReference type="InterPro" id="IPR029063">
    <property type="entry name" value="SAM-dependent_MTases_sf"/>
</dbReference>
<reference evidence="1" key="1">
    <citation type="submission" date="2021-12" db="EMBL/GenBank/DDBJ databases">
        <title>Prjna785345.</title>
        <authorList>
            <person name="Rujirawat T."/>
            <person name="Krajaejun T."/>
        </authorList>
    </citation>
    <scope>NUCLEOTIDE SEQUENCE</scope>
    <source>
        <strain evidence="1">Pi057C3</strain>
    </source>
</reference>
<comment type="caution">
    <text evidence="1">The sequence shown here is derived from an EMBL/GenBank/DDBJ whole genome shotgun (WGS) entry which is preliminary data.</text>
</comment>
<dbReference type="Pfam" id="PF10294">
    <property type="entry name" value="Methyltransf_16"/>
    <property type="match status" value="1"/>
</dbReference>
<dbReference type="SUPFAM" id="SSF53335">
    <property type="entry name" value="S-adenosyl-L-methionine-dependent methyltransferases"/>
    <property type="match status" value="1"/>
</dbReference>
<accession>A0AAD5QDF7</accession>
<evidence type="ECO:0000313" key="2">
    <source>
        <dbReference type="Proteomes" id="UP001209570"/>
    </source>
</evidence>
<dbReference type="Gene3D" id="3.40.50.150">
    <property type="entry name" value="Vaccinia Virus protein VP39"/>
    <property type="match status" value="1"/>
</dbReference>
<gene>
    <name evidence="1" type="ORF">P43SY_007059</name>
</gene>
<dbReference type="InterPro" id="IPR011989">
    <property type="entry name" value="ARM-like"/>
</dbReference>
<dbReference type="SUPFAM" id="SSF48371">
    <property type="entry name" value="ARM repeat"/>
    <property type="match status" value="1"/>
</dbReference>
<dbReference type="InterPro" id="IPR019410">
    <property type="entry name" value="Methyltransf_16"/>
</dbReference>
<organism evidence="1 2">
    <name type="scientific">Pythium insidiosum</name>
    <name type="common">Pythiosis disease agent</name>
    <dbReference type="NCBI Taxonomy" id="114742"/>
    <lineage>
        <taxon>Eukaryota</taxon>
        <taxon>Sar</taxon>
        <taxon>Stramenopiles</taxon>
        <taxon>Oomycota</taxon>
        <taxon>Peronosporomycetes</taxon>
        <taxon>Pythiales</taxon>
        <taxon>Pythiaceae</taxon>
        <taxon>Pythium</taxon>
    </lineage>
</organism>
<dbReference type="GO" id="GO:0005737">
    <property type="term" value="C:cytoplasm"/>
    <property type="evidence" value="ECO:0007669"/>
    <property type="project" value="TreeGrafter"/>
</dbReference>
<keyword evidence="2" id="KW-1185">Reference proteome</keyword>
<proteinExistence type="predicted"/>
<dbReference type="PANTHER" id="PTHR14614:SF165">
    <property type="entry name" value="FAM86 N-TERMINAL DOMAIN-CONTAINING PROTEIN"/>
    <property type="match status" value="1"/>
</dbReference>
<dbReference type="Proteomes" id="UP001209570">
    <property type="component" value="Unassembled WGS sequence"/>
</dbReference>
<evidence type="ECO:0000313" key="1">
    <source>
        <dbReference type="EMBL" id="KAJ0406271.1"/>
    </source>
</evidence>
<dbReference type="AlphaFoldDB" id="A0AAD5QDF7"/>
<sequence length="725" mass="81615">MLNFALSCCVTPVSRDSCEPLSRLLELGLCDVWSAIRKDTARSVASILYSFPDLERVDEFIDTLIKIVTSDDWKASDGALLGLDALITRIDVEHIAKSASRDAQPCSVHELIKGPFSAQGPTTFFHLGKLHRKLPQLPRSLVSRLKPALYRSLQHDQVSVRETAAQCLAHFVAICDDSMRVLTFQEVISKLNRLSPTEFRDDIATEDDANAELLDSTEAEGLLDVLARLLPSLSIAFLVKHWAVIFPTLERYVVHIASSVRQRSSLVISALIELCQQRHQSRISAPRDSSSESEQPEMELLTNILLALARCEPARYSICWQRLEGRLLSIDVVVTRLGKELMLRHLGRDGACSTTPSRRRTQTPSVDCWLPFSVLPHASWSVLETDDEQRFCSNPKATVIEGVDAWLKKHRASAETQRFWEDVIRGWIEQTQHAFESTQFELRRISRQLLPGDGKTQQSALYCDWDDEGVKEEDPSSEKLTECRPSSEMNSSSKAWRFPLDGRADAVTIHLVELIERLSRPEDETDKHYGLFIWPSAMVLARFVAFHHERLFRDTVVLELGCGTALPGILAAKCGHPKKVLLSDRSDAAHVPSNVEANIALNGVQSVASFVALDWGDLGLVDHRDTLGQVDIILAADCFYQSRDFESVIATVAVVFRWNPRARFFTTYQLRSVSRSIAPLLERWRMAARLIDKQSFLGVCDDEIPGADSVYLYEITPRLESEMQH</sequence>
<dbReference type="GO" id="GO:0005634">
    <property type="term" value="C:nucleus"/>
    <property type="evidence" value="ECO:0007669"/>
    <property type="project" value="TreeGrafter"/>
</dbReference>
<dbReference type="PANTHER" id="PTHR14614">
    <property type="entry name" value="HEPATOCELLULAR CARCINOMA-ASSOCIATED ANTIGEN"/>
    <property type="match status" value="1"/>
</dbReference>
<dbReference type="Gene3D" id="1.25.10.10">
    <property type="entry name" value="Leucine-rich Repeat Variant"/>
    <property type="match status" value="1"/>
</dbReference>
<protein>
    <submittedName>
        <fullName evidence="1">Uncharacterized protein</fullName>
    </submittedName>
</protein>
<dbReference type="InterPro" id="IPR016024">
    <property type="entry name" value="ARM-type_fold"/>
</dbReference>